<proteinExistence type="predicted"/>
<evidence type="ECO:0000259" key="2">
    <source>
        <dbReference type="PROSITE" id="PS50013"/>
    </source>
</evidence>
<comment type="caution">
    <text evidence="3">The sequence shown here is derived from an EMBL/GenBank/DDBJ whole genome shotgun (WGS) entry which is preliminary data.</text>
</comment>
<evidence type="ECO:0000313" key="4">
    <source>
        <dbReference type="Proteomes" id="UP001232148"/>
    </source>
</evidence>
<dbReference type="CDD" id="cd00024">
    <property type="entry name" value="CD_CSD"/>
    <property type="match status" value="1"/>
</dbReference>
<reference evidence="3" key="1">
    <citation type="submission" date="2021-06" db="EMBL/GenBank/DDBJ databases">
        <title>Comparative genomics, transcriptomics and evolutionary studies reveal genomic signatures of adaptation to plant cell wall in hemibiotrophic fungi.</title>
        <authorList>
            <consortium name="DOE Joint Genome Institute"/>
            <person name="Baroncelli R."/>
            <person name="Diaz J.F."/>
            <person name="Benocci T."/>
            <person name="Peng M."/>
            <person name="Battaglia E."/>
            <person name="Haridas S."/>
            <person name="Andreopoulos W."/>
            <person name="Labutti K."/>
            <person name="Pangilinan J."/>
            <person name="Floch G.L."/>
            <person name="Makela M.R."/>
            <person name="Henrissat B."/>
            <person name="Grigoriev I.V."/>
            <person name="Crouch J.A."/>
            <person name="De Vries R.P."/>
            <person name="Sukno S.A."/>
            <person name="Thon M.R."/>
        </authorList>
    </citation>
    <scope>NUCLEOTIDE SEQUENCE</scope>
    <source>
        <strain evidence="3">MAFF235873</strain>
    </source>
</reference>
<evidence type="ECO:0000313" key="3">
    <source>
        <dbReference type="EMBL" id="KAK2028113.1"/>
    </source>
</evidence>
<organism evidence="3 4">
    <name type="scientific">Colletotrichum zoysiae</name>
    <dbReference type="NCBI Taxonomy" id="1216348"/>
    <lineage>
        <taxon>Eukaryota</taxon>
        <taxon>Fungi</taxon>
        <taxon>Dikarya</taxon>
        <taxon>Ascomycota</taxon>
        <taxon>Pezizomycotina</taxon>
        <taxon>Sordariomycetes</taxon>
        <taxon>Hypocreomycetidae</taxon>
        <taxon>Glomerellales</taxon>
        <taxon>Glomerellaceae</taxon>
        <taxon>Colletotrichum</taxon>
        <taxon>Colletotrichum graminicola species complex</taxon>
    </lineage>
</organism>
<feature type="compositionally biased region" description="Polar residues" evidence="1">
    <location>
        <begin position="33"/>
        <end position="57"/>
    </location>
</feature>
<feature type="compositionally biased region" description="Low complexity" evidence="1">
    <location>
        <begin position="73"/>
        <end position="87"/>
    </location>
</feature>
<feature type="region of interest" description="Disordered" evidence="1">
    <location>
        <begin position="230"/>
        <end position="251"/>
    </location>
</feature>
<gene>
    <name evidence="3" type="ORF">LX32DRAFT_640247</name>
</gene>
<dbReference type="AlphaFoldDB" id="A0AAD9HG21"/>
<dbReference type="Gene3D" id="2.40.50.40">
    <property type="match status" value="1"/>
</dbReference>
<feature type="region of interest" description="Disordered" evidence="1">
    <location>
        <begin position="1"/>
        <end position="96"/>
    </location>
</feature>
<dbReference type="EMBL" id="MU842883">
    <property type="protein sequence ID" value="KAK2028113.1"/>
    <property type="molecule type" value="Genomic_DNA"/>
</dbReference>
<protein>
    <recommendedName>
        <fullName evidence="2">Chromo domain-containing protein</fullName>
    </recommendedName>
</protein>
<feature type="compositionally biased region" description="Basic residues" evidence="1">
    <location>
        <begin position="17"/>
        <end position="26"/>
    </location>
</feature>
<dbReference type="Proteomes" id="UP001232148">
    <property type="component" value="Unassembled WGS sequence"/>
</dbReference>
<keyword evidence="4" id="KW-1185">Reference proteome</keyword>
<dbReference type="InterPro" id="IPR000953">
    <property type="entry name" value="Chromo/chromo_shadow_dom"/>
</dbReference>
<dbReference type="PROSITE" id="PS50013">
    <property type="entry name" value="CHROMO_2"/>
    <property type="match status" value="1"/>
</dbReference>
<feature type="domain" description="Chromo" evidence="2">
    <location>
        <begin position="178"/>
        <end position="236"/>
    </location>
</feature>
<sequence length="251" mass="27587">MSLISPPGRRQTALRTYSRRNQRGAVRKPSTVAAEQNLSETSRNVTASTRMPTSQPDVRSAAITSRPPKRRSIGAAASTAAEAGSRASRIKTQSSAIDNDDAAADLSQSTAIEEADQIVSWNFNRATKSVDLVTYRASDGSKRLVQESVLQQKAPQKVYAYWLSFDQPREVTIGSHYFHIFDILDQKGSKLKVQWVGYTDSADDTTWETAAKVRKMNPDLLADYMAHHERARSTGVTSKPRKGRVSGTAIG</sequence>
<accession>A0AAD9HG21</accession>
<evidence type="ECO:0000256" key="1">
    <source>
        <dbReference type="SAM" id="MobiDB-lite"/>
    </source>
</evidence>
<name>A0AAD9HG21_9PEZI</name>